<protein>
    <submittedName>
        <fullName evidence="1">Uncharacterized protein</fullName>
    </submittedName>
</protein>
<dbReference type="Proteomes" id="UP000494249">
    <property type="component" value="Unassembled WGS sequence"/>
</dbReference>
<gene>
    <name evidence="1" type="ORF">LMG22037_05680</name>
</gene>
<evidence type="ECO:0000313" key="1">
    <source>
        <dbReference type="EMBL" id="CAB3732186.1"/>
    </source>
</evidence>
<organism evidence="1 2">
    <name type="scientific">Paraburkholderia phenoliruptrix</name>
    <dbReference type="NCBI Taxonomy" id="252970"/>
    <lineage>
        <taxon>Bacteria</taxon>
        <taxon>Pseudomonadati</taxon>
        <taxon>Pseudomonadota</taxon>
        <taxon>Betaproteobacteria</taxon>
        <taxon>Burkholderiales</taxon>
        <taxon>Burkholderiaceae</taxon>
        <taxon>Paraburkholderia</taxon>
    </lineage>
</organism>
<dbReference type="EMBL" id="CADIKB010000044">
    <property type="protein sequence ID" value="CAB3732186.1"/>
    <property type="molecule type" value="Genomic_DNA"/>
</dbReference>
<dbReference type="RefSeq" id="WP_035484846.1">
    <property type="nucleotide sequence ID" value="NZ_CADFGL010000072.1"/>
</dbReference>
<evidence type="ECO:0000313" key="2">
    <source>
        <dbReference type="Proteomes" id="UP000494249"/>
    </source>
</evidence>
<accession>A0A6J5CF16</accession>
<proteinExistence type="predicted"/>
<name>A0A6J5CF16_9BURK</name>
<dbReference type="AlphaFoldDB" id="A0A6J5CF16"/>
<reference evidence="1 2" key="1">
    <citation type="submission" date="2020-04" db="EMBL/GenBank/DDBJ databases">
        <authorList>
            <person name="De Canck E."/>
        </authorList>
    </citation>
    <scope>NUCLEOTIDE SEQUENCE [LARGE SCALE GENOMIC DNA]</scope>
    <source>
        <strain evidence="1 2">LMG 22037</strain>
    </source>
</reference>
<sequence>MAKLAGEQVFLLLNRSSDLRDHEINVVPSVDSALQAWNSTTRISPIFPIDNATFPSTEDGSRWYVFFIGPVDIGTLDLEGVRAFASYGVHNLVIATDVDEDLAVATLIHKMPEVPWEAWTVCGTRIIDVAFSPLLTTAKPSANLNVTSRLSLPPQLKSASEEYRTLIAVTRAKCEKYLPEFVPDIDDFDEVFQRTLRNSNQNAVEKLAWLANINAALSRFSSQTFAGTSPIRETECHFWTHSLLGIGTASQALTNIRRHHDNALRASRLAEKVAGLVDLPAGPKNLTQLGFTDAAWRKHILSEVTLAPEDAPQKFLKLIAYFSGRDGYKSTPFTLSAPLELITGCNTFAWTPLTLTHELSHTITSQLIGVLLKGAFGPNNRSQLEHLARLVSPGEAYAPRNALEQAQKTLITAYIFLDRENLSGGERKPSIVQPEDVSPLIHRYRDEMSELVTHLLDFQYFYGRDAQLYMTSLWESWDVIPNIQSRIDEYLIRTLVAVLSANQHVAKPVQATYDIVLAQLEALASRATGSHYIASAHERLKQAPTVFLDRMQRRIHIVKLVLAFFYDPSTAANIAREAPTAGGEYATLRGDELGNQQIRNPLKFLANFASDQQPNTRKSLWILHKLAFAEAQ</sequence>